<dbReference type="SUPFAM" id="SSF143842">
    <property type="entry name" value="YwmB-like"/>
    <property type="match status" value="1"/>
</dbReference>
<dbReference type="InterPro" id="IPR014794">
    <property type="entry name" value="DUF1779"/>
</dbReference>
<dbReference type="RefSeq" id="WP_348026940.1">
    <property type="nucleotide sequence ID" value="NZ_CP129113.1"/>
</dbReference>
<sequence length="238" mass="26943">MKKAIILAGIACFVLIGAAWSQKEQAVNEIDDMAMLANELDMGIEEWRMTFKESIPEKKLYSIIDNIERYAKVTKTKGKKADKYFAENVHKAEGYAESFIVIVPSNGEQIELTIELRGEHWDEKSAQKYINIKNRRLNEFFTDSVKSFACLVAANDGIMDAGEILTKLKDKLNIKELTEQEENIGNTVNKKIFYGYIPLWPASLTIAEQRMNMQAVITNNKGSGSKLVIGTPILLHEY</sequence>
<dbReference type="Gene3D" id="3.30.2030.10">
    <property type="entry name" value="YwmB-like"/>
    <property type="match status" value="1"/>
</dbReference>
<evidence type="ECO:0000313" key="1">
    <source>
        <dbReference type="EMBL" id="WLV24179.1"/>
    </source>
</evidence>
<accession>A0ABY9KTG0</accession>
<reference evidence="1" key="1">
    <citation type="submission" date="2023-06" db="EMBL/GenBank/DDBJ databases">
        <title>A Treasure from Seagulls: Isolation and Description of Aciduricobacillus qingdaonensis gen. nov., sp. nov., a Rare Obligately Uric Acid-utilizing Member in the Family Bacillaceae.</title>
        <authorList>
            <person name="Liu W."/>
            <person name="Wang B."/>
        </authorList>
    </citation>
    <scope>NUCLEOTIDE SEQUENCE</scope>
    <source>
        <strain evidence="1">44XB</strain>
    </source>
</reference>
<proteinExistence type="predicted"/>
<dbReference type="EMBL" id="CP129113">
    <property type="protein sequence ID" value="WLV24179.1"/>
    <property type="molecule type" value="Genomic_DNA"/>
</dbReference>
<dbReference type="Gene3D" id="3.30.360.40">
    <property type="entry name" value="YwmB-like"/>
    <property type="match status" value="1"/>
</dbReference>
<dbReference type="InterPro" id="IPR036209">
    <property type="entry name" value="YwmB-like_sf"/>
</dbReference>
<dbReference type="Proteomes" id="UP001180087">
    <property type="component" value="Chromosome"/>
</dbReference>
<keyword evidence="2" id="KW-1185">Reference proteome</keyword>
<name>A0ABY9KTG0_9BACI</name>
<evidence type="ECO:0000313" key="2">
    <source>
        <dbReference type="Proteomes" id="UP001180087"/>
    </source>
</evidence>
<gene>
    <name evidence="1" type="ORF">QR721_11115</name>
</gene>
<dbReference type="Pfam" id="PF08680">
    <property type="entry name" value="DUF1779"/>
    <property type="match status" value="1"/>
</dbReference>
<organism evidence="1 2">
    <name type="scientific">Aciduricibacillus chroicocephali</name>
    <dbReference type="NCBI Taxonomy" id="3054939"/>
    <lineage>
        <taxon>Bacteria</taxon>
        <taxon>Bacillati</taxon>
        <taxon>Bacillota</taxon>
        <taxon>Bacilli</taxon>
        <taxon>Bacillales</taxon>
        <taxon>Bacillaceae</taxon>
        <taxon>Aciduricibacillus</taxon>
    </lineage>
</organism>
<protein>
    <submittedName>
        <fullName evidence="1">YwmB family TATA-box binding protein</fullName>
    </submittedName>
</protein>